<reference evidence="1 2" key="1">
    <citation type="journal article" date="2016" name="Environ. Microbiol.">
        <title>Genomic resolution of a cold subsurface aquifer community provides metabolic insights for novel microbes adapted to high CO concentrations.</title>
        <authorList>
            <person name="Probst A.J."/>
            <person name="Castelle C.J."/>
            <person name="Singh A."/>
            <person name="Brown C.T."/>
            <person name="Anantharaman K."/>
            <person name="Sharon I."/>
            <person name="Hug L.A."/>
            <person name="Burstein D."/>
            <person name="Emerson J.B."/>
            <person name="Thomas B.C."/>
            <person name="Banfield J.F."/>
        </authorList>
    </citation>
    <scope>NUCLEOTIDE SEQUENCE [LARGE SCALE GENOMIC DNA]</scope>
    <source>
        <strain evidence="1">CG1_02_47_37</strain>
    </source>
</reference>
<gene>
    <name evidence="1" type="ORF">AUJ59_03335</name>
</gene>
<protein>
    <submittedName>
        <fullName evidence="1">Uncharacterized protein</fullName>
    </submittedName>
</protein>
<evidence type="ECO:0000313" key="1">
    <source>
        <dbReference type="EMBL" id="OIN88775.1"/>
    </source>
</evidence>
<comment type="caution">
    <text evidence="1">The sequence shown here is derived from an EMBL/GenBank/DDBJ whole genome shotgun (WGS) entry which is preliminary data.</text>
</comment>
<dbReference type="AlphaFoldDB" id="A0A1J4RPF7"/>
<proteinExistence type="predicted"/>
<organism evidence="1 2">
    <name type="scientific">Candidatus Beckwithbacteria bacterium CG1_02_47_37</name>
    <dbReference type="NCBI Taxonomy" id="1805034"/>
    <lineage>
        <taxon>Bacteria</taxon>
        <taxon>Candidatus Beckwithiibacteriota</taxon>
    </lineage>
</organism>
<name>A0A1J4RPF7_9BACT</name>
<dbReference type="EMBL" id="MNUI01000055">
    <property type="protein sequence ID" value="OIN88775.1"/>
    <property type="molecule type" value="Genomic_DNA"/>
</dbReference>
<accession>A0A1J4RPF7</accession>
<sequence>MGKEFSLAVAAVAVSKAFDQSPRQGFLQIGREVNNLFTRTQEIVDPLGAYFVKPLEVKNSQIFWEGYDRSITASLRRNAALLRLNKAPKAEYEKAKAECKNWKDNLEPKILGLTEGQGVQFLALRELMVDQGISLQQVSMRNGRLVLESQLMPFNQLSQVENFQELLSEGRENINLPLENENVDSAVSWAVQGQTIDFKQDLPEMIIGSMLPEQDLVDLQQPIISAWPQLISTSNLDLSLGIDRVTSIEPSSFWWQILTSQAGTTINQSIIVEEKVHEGINITSGSEFEVIPVFGDAGKIEATVGSAGLDPAGELEPALTQETSRSDLEGQREQAVNEVETVIPEKVIIFGGLSKTVFQTSRRVFEVKTEKQIVRPKQETVKISKREQPTRRLLVGKNDKSNKTSSRVLEVANIGTSFLGDDRSPKMMRARGETSVVEVVEQEKAIEDRGDRIIAGRTAATRVQNIIVSRRSATVSQLHNDIVLPRKQSIREIPELKINLEPLNEKEIPVGQIYFDDNNEAVAWFIVIAFFLITNTKSLQPVKIFTASRGRG</sequence>
<dbReference type="Proteomes" id="UP000183144">
    <property type="component" value="Unassembled WGS sequence"/>
</dbReference>
<evidence type="ECO:0000313" key="2">
    <source>
        <dbReference type="Proteomes" id="UP000183144"/>
    </source>
</evidence>
<dbReference type="STRING" id="1805034.AUJ59_03335"/>